<feature type="transmembrane region" description="Helical" evidence="9">
    <location>
        <begin position="215"/>
        <end position="234"/>
    </location>
</feature>
<comment type="similarity">
    <text evidence="9">Belongs to the amino acid/polyamine transporter 2 family. Mtr/TnaB/TyrP permease subfamily.</text>
</comment>
<keyword evidence="2 9" id="KW-0813">Transport</keyword>
<gene>
    <name evidence="10" type="ORF">KCG35_19815</name>
</gene>
<feature type="transmembrane region" description="Helical" evidence="9">
    <location>
        <begin position="313"/>
        <end position="332"/>
    </location>
</feature>
<evidence type="ECO:0000256" key="9">
    <source>
        <dbReference type="RuleBase" id="RU367149"/>
    </source>
</evidence>
<evidence type="ECO:0000313" key="10">
    <source>
        <dbReference type="EMBL" id="MBU2713320.1"/>
    </source>
</evidence>
<feature type="transmembrane region" description="Helical" evidence="9">
    <location>
        <begin position="372"/>
        <end position="393"/>
    </location>
</feature>
<feature type="transmembrane region" description="Helical" evidence="9">
    <location>
        <begin position="37"/>
        <end position="63"/>
    </location>
</feature>
<dbReference type="Gene3D" id="1.20.1740.10">
    <property type="entry name" value="Amino acid/polyamine transporter I"/>
    <property type="match status" value="1"/>
</dbReference>
<dbReference type="PANTHER" id="PTHR46997:SF2">
    <property type="entry name" value="TYROSINE-SPECIFIC TRANSPORT SYSTEM"/>
    <property type="match status" value="1"/>
</dbReference>
<comment type="subcellular location">
    <subcellularLocation>
        <location evidence="1 9">Cell inner membrane</location>
        <topology evidence="1 9">Multi-pass membrane protein</topology>
    </subcellularLocation>
</comment>
<comment type="caution">
    <text evidence="9">Lacks conserved residue(s) required for the propagation of feature annotation.</text>
</comment>
<evidence type="ECO:0000256" key="1">
    <source>
        <dbReference type="ARBA" id="ARBA00004429"/>
    </source>
</evidence>
<accession>A0ABS5ZH62</accession>
<keyword evidence="4 9" id="KW-0997">Cell inner membrane</keyword>
<dbReference type="PRINTS" id="PR00166">
    <property type="entry name" value="AROAAPRMEASE"/>
</dbReference>
<evidence type="ECO:0000313" key="11">
    <source>
        <dbReference type="Proteomes" id="UP000690515"/>
    </source>
</evidence>
<keyword evidence="8 9" id="KW-0472">Membrane</keyword>
<feature type="transmembrane region" description="Helical" evidence="9">
    <location>
        <begin position="187"/>
        <end position="208"/>
    </location>
</feature>
<organism evidence="10 11">
    <name type="scientific">Zooshikella harenae</name>
    <dbReference type="NCBI Taxonomy" id="2827238"/>
    <lineage>
        <taxon>Bacteria</taxon>
        <taxon>Pseudomonadati</taxon>
        <taxon>Pseudomonadota</taxon>
        <taxon>Gammaproteobacteria</taxon>
        <taxon>Oceanospirillales</taxon>
        <taxon>Zooshikellaceae</taxon>
        <taxon>Zooshikella</taxon>
    </lineage>
</organism>
<feature type="transmembrane region" description="Helical" evidence="9">
    <location>
        <begin position="121"/>
        <end position="139"/>
    </location>
</feature>
<keyword evidence="5 9" id="KW-0812">Transmembrane</keyword>
<protein>
    <recommendedName>
        <fullName evidence="9">Aromatic amino acid permease</fullName>
    </recommendedName>
</protein>
<dbReference type="Proteomes" id="UP000690515">
    <property type="component" value="Unassembled WGS sequence"/>
</dbReference>
<evidence type="ECO:0000256" key="2">
    <source>
        <dbReference type="ARBA" id="ARBA00022448"/>
    </source>
</evidence>
<evidence type="ECO:0000256" key="5">
    <source>
        <dbReference type="ARBA" id="ARBA00022692"/>
    </source>
</evidence>
<proteinExistence type="inferred from homology"/>
<dbReference type="EMBL" id="JAGSOY010000072">
    <property type="protein sequence ID" value="MBU2713320.1"/>
    <property type="molecule type" value="Genomic_DNA"/>
</dbReference>
<dbReference type="Pfam" id="PF03222">
    <property type="entry name" value="Trp_Tyr_perm"/>
    <property type="match status" value="1"/>
</dbReference>
<feature type="transmembrane region" description="Helical" evidence="9">
    <location>
        <begin position="338"/>
        <end position="360"/>
    </location>
</feature>
<evidence type="ECO:0000256" key="3">
    <source>
        <dbReference type="ARBA" id="ARBA00022475"/>
    </source>
</evidence>
<evidence type="ECO:0000256" key="4">
    <source>
        <dbReference type="ARBA" id="ARBA00022519"/>
    </source>
</evidence>
<keyword evidence="3 9" id="KW-1003">Cell membrane</keyword>
<reference evidence="10 11" key="1">
    <citation type="submission" date="2021-04" db="EMBL/GenBank/DDBJ databases">
        <authorList>
            <person name="Pira H."/>
            <person name="Risdian C."/>
            <person name="Wink J."/>
        </authorList>
    </citation>
    <scope>NUCLEOTIDE SEQUENCE [LARGE SCALE GENOMIC DNA]</scope>
    <source>
        <strain evidence="10 11">WH53</strain>
    </source>
</reference>
<sequence length="405" mass="43443">MVMQNKKLGSALILAGTAIGAGMLALPLSSSSLGFPLMIALMVLFWGLMFYTAMLIMEVNLAIEPGSTLFTMAHRTLGKPGKIVASIATLFLFYALLSAYITGGSSLLNSYLSSLLDQPLSQVNTTLCFTVIAGGLVYWSTRTVDFVNRLLFLGKIAIFLTIIAFLLPEVNQQHLTEMPVDNGLMLAAMPIVFTSFGFHGSVTSVIAYQGSDVKSLRNIILFGSLLPLLVYFAWEIVTLGVLPATAIGAIVQQGGSVSEMISALGNQIPKTPWVSTGLNIFSNIALLTSFLGVALGLFDFIADARDHGDCRRGRLITALYTFIPPLIFALFYPKGFIMALGFAALALAVLGVILPVLMAWKVRQNANEAQYQVFGGMPLLMIAMLLALLIILIELSSSVGLIEGL</sequence>
<comment type="function">
    <text evidence="9">Involved in transporting aromatic amino acids across the cytoplasmic membrane.</text>
</comment>
<keyword evidence="11" id="KW-1185">Reference proteome</keyword>
<dbReference type="PANTHER" id="PTHR46997">
    <property type="entry name" value="LOW AFFINITY TRYPTOPHAN PERMEASE-RELATED"/>
    <property type="match status" value="1"/>
</dbReference>
<feature type="transmembrane region" description="Helical" evidence="9">
    <location>
        <begin position="280"/>
        <end position="301"/>
    </location>
</feature>
<evidence type="ECO:0000256" key="7">
    <source>
        <dbReference type="ARBA" id="ARBA00022989"/>
    </source>
</evidence>
<dbReference type="InterPro" id="IPR018227">
    <property type="entry name" value="Amino_acid_transport_2"/>
</dbReference>
<dbReference type="NCBIfam" id="TIGR00837">
    <property type="entry name" value="araaP"/>
    <property type="match status" value="1"/>
</dbReference>
<dbReference type="RefSeq" id="WP_215821607.1">
    <property type="nucleotide sequence ID" value="NZ_JAGSOY010000072.1"/>
</dbReference>
<comment type="caution">
    <text evidence="10">The sequence shown here is derived from an EMBL/GenBank/DDBJ whole genome shotgun (WGS) entry which is preliminary data.</text>
</comment>
<keyword evidence="7 9" id="KW-1133">Transmembrane helix</keyword>
<keyword evidence="6 9" id="KW-0029">Amino-acid transport</keyword>
<name>A0ABS5ZH62_9GAMM</name>
<dbReference type="InterPro" id="IPR013059">
    <property type="entry name" value="Trp_tyr_transpt"/>
</dbReference>
<feature type="transmembrane region" description="Helical" evidence="9">
    <location>
        <begin position="146"/>
        <end position="167"/>
    </location>
</feature>
<feature type="transmembrane region" description="Helical" evidence="9">
    <location>
        <begin position="83"/>
        <end position="101"/>
    </location>
</feature>
<evidence type="ECO:0000256" key="8">
    <source>
        <dbReference type="ARBA" id="ARBA00023136"/>
    </source>
</evidence>
<evidence type="ECO:0000256" key="6">
    <source>
        <dbReference type="ARBA" id="ARBA00022970"/>
    </source>
</evidence>